<gene>
    <name evidence="1" type="ORF">S12H4_25366</name>
</gene>
<protein>
    <submittedName>
        <fullName evidence="1">Uncharacterized protein</fullName>
    </submittedName>
</protein>
<evidence type="ECO:0000313" key="1">
    <source>
        <dbReference type="EMBL" id="GAI73734.1"/>
    </source>
</evidence>
<dbReference type="AlphaFoldDB" id="X1T0Y4"/>
<proteinExistence type="predicted"/>
<sequence>EGCQHMTAILGISAFYHDLAADRKYDSRQP</sequence>
<feature type="non-terminal residue" evidence="1">
    <location>
        <position position="1"/>
    </location>
</feature>
<dbReference type="EMBL" id="BARW01014187">
    <property type="protein sequence ID" value="GAI73734.1"/>
    <property type="molecule type" value="Genomic_DNA"/>
</dbReference>
<reference evidence="1" key="1">
    <citation type="journal article" date="2014" name="Front. Microbiol.">
        <title>High frequency of phylogenetically diverse reductive dehalogenase-homologous genes in deep subseafloor sedimentary metagenomes.</title>
        <authorList>
            <person name="Kawai M."/>
            <person name="Futagami T."/>
            <person name="Toyoda A."/>
            <person name="Takaki Y."/>
            <person name="Nishi S."/>
            <person name="Hori S."/>
            <person name="Arai W."/>
            <person name="Tsubouchi T."/>
            <person name="Morono Y."/>
            <person name="Uchiyama I."/>
            <person name="Ito T."/>
            <person name="Fujiyama A."/>
            <person name="Inagaki F."/>
            <person name="Takami H."/>
        </authorList>
    </citation>
    <scope>NUCLEOTIDE SEQUENCE</scope>
    <source>
        <strain evidence="1">Expedition CK06-06</strain>
    </source>
</reference>
<comment type="caution">
    <text evidence="1">The sequence shown here is derived from an EMBL/GenBank/DDBJ whole genome shotgun (WGS) entry which is preliminary data.</text>
</comment>
<organism evidence="1">
    <name type="scientific">marine sediment metagenome</name>
    <dbReference type="NCBI Taxonomy" id="412755"/>
    <lineage>
        <taxon>unclassified sequences</taxon>
        <taxon>metagenomes</taxon>
        <taxon>ecological metagenomes</taxon>
    </lineage>
</organism>
<accession>X1T0Y4</accession>
<name>X1T0Y4_9ZZZZ</name>